<feature type="compositionally biased region" description="Basic and acidic residues" evidence="1">
    <location>
        <begin position="191"/>
        <end position="208"/>
    </location>
</feature>
<dbReference type="EMBL" id="JARKIB010000027">
    <property type="protein sequence ID" value="KAJ7764944.1"/>
    <property type="molecule type" value="Genomic_DNA"/>
</dbReference>
<comment type="caution">
    <text evidence="2">The sequence shown here is derived from an EMBL/GenBank/DDBJ whole genome shotgun (WGS) entry which is preliminary data.</text>
</comment>
<accession>A0AAD7JK35</accession>
<feature type="compositionally biased region" description="Polar residues" evidence="1">
    <location>
        <begin position="9"/>
        <end position="21"/>
    </location>
</feature>
<sequence length="328" mass="36037">MWAWMPPCTATTSNSNSKTQGGRNAAVCATACAPSSQRPTVTWISARGPRACPSPQVRVRLGTWKQSQAPKDAAAADAGRAPAARRRLCRHLRPRRRRTRMERWTSLGFWLPLRTRPTRTQILSGTPTGWMKRRTKTKYKCSRAKGRRRPCRLRLPLPIPPRQLPLPLPRPPLHFQLRHNHNRKSLKHPHLQKEDSEGRRPSHPETTHHAHHKPRSTSRVARSRPRARSSWCRAWCIRRTSRVGLIRWLRAPPRSLRAGVANNGAGPVTNNGSGGAARPHPISSSSIDVLGTLLTVAAQATAASLLTGSSDLLARAAGAGSSGGVVGG</sequence>
<feature type="compositionally biased region" description="Basic residues" evidence="1">
    <location>
        <begin position="209"/>
        <end position="224"/>
    </location>
</feature>
<feature type="region of interest" description="Disordered" evidence="1">
    <location>
        <begin position="153"/>
        <end position="224"/>
    </location>
</feature>
<evidence type="ECO:0000313" key="2">
    <source>
        <dbReference type="EMBL" id="KAJ7764944.1"/>
    </source>
</evidence>
<keyword evidence="3" id="KW-1185">Reference proteome</keyword>
<evidence type="ECO:0000313" key="3">
    <source>
        <dbReference type="Proteomes" id="UP001215598"/>
    </source>
</evidence>
<evidence type="ECO:0000256" key="1">
    <source>
        <dbReference type="SAM" id="MobiDB-lite"/>
    </source>
</evidence>
<feature type="region of interest" description="Disordered" evidence="1">
    <location>
        <begin position="1"/>
        <end position="21"/>
    </location>
</feature>
<feature type="region of interest" description="Disordered" evidence="1">
    <location>
        <begin position="260"/>
        <end position="280"/>
    </location>
</feature>
<protein>
    <submittedName>
        <fullName evidence="2">Uncharacterized protein</fullName>
    </submittedName>
</protein>
<dbReference type="AlphaFoldDB" id="A0AAD7JK35"/>
<feature type="compositionally biased region" description="Basic residues" evidence="1">
    <location>
        <begin position="176"/>
        <end position="190"/>
    </location>
</feature>
<feature type="compositionally biased region" description="Pro residues" evidence="1">
    <location>
        <begin position="157"/>
        <end position="172"/>
    </location>
</feature>
<name>A0AAD7JK35_9AGAR</name>
<gene>
    <name evidence="2" type="ORF">B0H16DRAFT_432514</name>
</gene>
<proteinExistence type="predicted"/>
<reference evidence="2" key="1">
    <citation type="submission" date="2023-03" db="EMBL/GenBank/DDBJ databases">
        <title>Massive genome expansion in bonnet fungi (Mycena s.s.) driven by repeated elements and novel gene families across ecological guilds.</title>
        <authorList>
            <consortium name="Lawrence Berkeley National Laboratory"/>
            <person name="Harder C.B."/>
            <person name="Miyauchi S."/>
            <person name="Viragh M."/>
            <person name="Kuo A."/>
            <person name="Thoen E."/>
            <person name="Andreopoulos B."/>
            <person name="Lu D."/>
            <person name="Skrede I."/>
            <person name="Drula E."/>
            <person name="Henrissat B."/>
            <person name="Morin E."/>
            <person name="Kohler A."/>
            <person name="Barry K."/>
            <person name="LaButti K."/>
            <person name="Morin E."/>
            <person name="Salamov A."/>
            <person name="Lipzen A."/>
            <person name="Mereny Z."/>
            <person name="Hegedus B."/>
            <person name="Baldrian P."/>
            <person name="Stursova M."/>
            <person name="Weitz H."/>
            <person name="Taylor A."/>
            <person name="Grigoriev I.V."/>
            <person name="Nagy L.G."/>
            <person name="Martin F."/>
            <person name="Kauserud H."/>
        </authorList>
    </citation>
    <scope>NUCLEOTIDE SEQUENCE</scope>
    <source>
        <strain evidence="2">CBHHK182m</strain>
    </source>
</reference>
<dbReference type="Proteomes" id="UP001215598">
    <property type="component" value="Unassembled WGS sequence"/>
</dbReference>
<organism evidence="2 3">
    <name type="scientific">Mycena metata</name>
    <dbReference type="NCBI Taxonomy" id="1033252"/>
    <lineage>
        <taxon>Eukaryota</taxon>
        <taxon>Fungi</taxon>
        <taxon>Dikarya</taxon>
        <taxon>Basidiomycota</taxon>
        <taxon>Agaricomycotina</taxon>
        <taxon>Agaricomycetes</taxon>
        <taxon>Agaricomycetidae</taxon>
        <taxon>Agaricales</taxon>
        <taxon>Marasmiineae</taxon>
        <taxon>Mycenaceae</taxon>
        <taxon>Mycena</taxon>
    </lineage>
</organism>